<name>E0VH05_PEDHC</name>
<dbReference type="FunFam" id="3.30.750.24:FF:000028">
    <property type="entry name" value="Sulfate transporter, putative"/>
    <property type="match status" value="1"/>
</dbReference>
<gene>
    <name evidence="9" type="primary">8240321</name>
    <name evidence="8" type="ORF">Phum_PHUM196660</name>
</gene>
<dbReference type="GO" id="GO:0055085">
    <property type="term" value="P:transmembrane transport"/>
    <property type="evidence" value="ECO:0007669"/>
    <property type="project" value="InterPro"/>
</dbReference>
<dbReference type="VEuPathDB" id="VectorBase:PHUM196660"/>
<comment type="subcellular location">
    <subcellularLocation>
        <location evidence="1">Membrane</location>
        <topology evidence="1">Multi-pass membrane protein</topology>
    </subcellularLocation>
</comment>
<dbReference type="SUPFAM" id="SSF52091">
    <property type="entry name" value="SpoIIaa-like"/>
    <property type="match status" value="1"/>
</dbReference>
<feature type="transmembrane region" description="Helical" evidence="5">
    <location>
        <begin position="184"/>
        <end position="206"/>
    </location>
</feature>
<dbReference type="InterPro" id="IPR001902">
    <property type="entry name" value="SLC26A/SulP_fam"/>
</dbReference>
<dbReference type="EnsemblMetazoa" id="PHUM196660-RA">
    <property type="protein sequence ID" value="PHUM196660-PA"/>
    <property type="gene ID" value="PHUM196660"/>
</dbReference>
<keyword evidence="2 5" id="KW-0812">Transmembrane</keyword>
<feature type="transmembrane region" description="Helical" evidence="5">
    <location>
        <begin position="267"/>
        <end position="285"/>
    </location>
</feature>
<keyword evidence="4 5" id="KW-0472">Membrane</keyword>
<accession>E0VH05</accession>
<feature type="transmembrane region" description="Helical" evidence="5">
    <location>
        <begin position="471"/>
        <end position="492"/>
    </location>
</feature>
<dbReference type="InterPro" id="IPR036513">
    <property type="entry name" value="STAS_dom_sf"/>
</dbReference>
<evidence type="ECO:0000259" key="6">
    <source>
        <dbReference type="Pfam" id="PF00916"/>
    </source>
</evidence>
<evidence type="ECO:0000256" key="3">
    <source>
        <dbReference type="ARBA" id="ARBA00022989"/>
    </source>
</evidence>
<dbReference type="GO" id="GO:0016020">
    <property type="term" value="C:membrane"/>
    <property type="evidence" value="ECO:0007669"/>
    <property type="project" value="UniProtKB-SubCell"/>
</dbReference>
<evidence type="ECO:0000256" key="2">
    <source>
        <dbReference type="ARBA" id="ARBA00022692"/>
    </source>
</evidence>
<feature type="domain" description="SLC26A/SulP transporter" evidence="6">
    <location>
        <begin position="113"/>
        <end position="528"/>
    </location>
</feature>
<feature type="transmembrane region" description="Helical" evidence="5">
    <location>
        <begin position="528"/>
        <end position="559"/>
    </location>
</feature>
<evidence type="ECO:0000313" key="9">
    <source>
        <dbReference type="EnsemblMetazoa" id="PHUM196660-PA"/>
    </source>
</evidence>
<feature type="transmembrane region" description="Helical" evidence="5">
    <location>
        <begin position="499"/>
        <end position="516"/>
    </location>
</feature>
<evidence type="ECO:0000256" key="5">
    <source>
        <dbReference type="SAM" id="Phobius"/>
    </source>
</evidence>
<dbReference type="EMBL" id="AAZO01002281">
    <property type="status" value="NOT_ANNOTATED_CDS"/>
    <property type="molecule type" value="Genomic_DNA"/>
</dbReference>
<dbReference type="PANTHER" id="PTHR11814">
    <property type="entry name" value="SULFATE TRANSPORTER"/>
    <property type="match status" value="1"/>
</dbReference>
<keyword evidence="10" id="KW-1185">Reference proteome</keyword>
<feature type="domain" description="STAS" evidence="7">
    <location>
        <begin position="580"/>
        <end position="669"/>
    </location>
</feature>
<proteinExistence type="predicted"/>
<dbReference type="KEGG" id="phu:Phum_PHUM196660"/>
<evidence type="ECO:0000256" key="1">
    <source>
        <dbReference type="ARBA" id="ARBA00004141"/>
    </source>
</evidence>
<dbReference type="RefSeq" id="XP_002425399.1">
    <property type="nucleotide sequence ID" value="XM_002425354.1"/>
</dbReference>
<dbReference type="Pfam" id="PF01740">
    <property type="entry name" value="STAS"/>
    <property type="match status" value="1"/>
</dbReference>
<sequence>MNKNNGLNTSELILTENVVAVDFSSRNGLVDDGKIKGEEEDTIIQLDGLGSNQFTLMEDDDDVIKKIVGKDQFKKLRKCFKQKIRKSLTKKMLMRRIPILTWLPKYNSKDAVGDFVAGLTVGLTVIPQALAYSSIAGLPPQYGLYSSFLGALIYIIFGSCKDVPMGPTAIISIMTYQAVQGHGVEYSTLLCFISGLIQLLMGIVGLGFMIDFVSGPVCSGFTSAVALIIVTSQIKDIFGIAETGNTFFEMWISLFKNMNDVRLWDTVLGVSSIVILLIMKCLGNFELGPKDGTKKSLSEKIITKIFWIVGSSRNAILVLLSGFLGYFFMTQNNDFGNGGDEDDDFTTYTNFTGFTNESIKSPFLLTGYLPEGMPEFKVPSFGGFDKDGRHIGFIDMMTDMGVHLIILPLIALLENIAICKAFSSGKPVDATQELIAMGLCNIGNSFVQGFPGSGSLSRSAVNNASGVRTPLGGLYTGVIVIVALLFFTPYFYFIPKASLAAVIIAAVVFMVEVKVVKPMWRTKKSDLIPGFGTFIACLVLKLEFGILLGIIIQILFLLYNAARPKIHMQKITTKSGIEYLRLTPDRCLIFPSVDYVRNIVTKHSIKQGIPVVIDCSHIYGADFTAAKVIESLSRDFVQRKQPLLFYNLKASVVSVFEGLQPEEFVTFYEHDDLDELLRRKVFEKANS</sequence>
<evidence type="ECO:0000313" key="10">
    <source>
        <dbReference type="Proteomes" id="UP000009046"/>
    </source>
</evidence>
<reference evidence="9" key="3">
    <citation type="submission" date="2021-02" db="UniProtKB">
        <authorList>
            <consortium name="EnsemblMetazoa"/>
        </authorList>
    </citation>
    <scope>IDENTIFICATION</scope>
    <source>
        <strain evidence="9">USDA</strain>
    </source>
</reference>
<dbReference type="Pfam" id="PF00916">
    <property type="entry name" value="Sulfate_transp"/>
    <property type="match status" value="1"/>
</dbReference>
<dbReference type="AlphaFoldDB" id="E0VH05"/>
<dbReference type="OMA" id="CCLMGYL"/>
<dbReference type="OrthoDB" id="288203at2759"/>
<dbReference type="InterPro" id="IPR011547">
    <property type="entry name" value="SLC26A/SulP_dom"/>
</dbReference>
<dbReference type="HOGENOM" id="CLU_003182_12_2_1"/>
<feature type="transmembrane region" description="Helical" evidence="5">
    <location>
        <begin position="111"/>
        <end position="130"/>
    </location>
</feature>
<dbReference type="InParanoid" id="E0VH05"/>
<dbReference type="Gene3D" id="3.30.750.24">
    <property type="entry name" value="STAS domain"/>
    <property type="match status" value="1"/>
</dbReference>
<reference evidence="8" key="1">
    <citation type="submission" date="2007-04" db="EMBL/GenBank/DDBJ databases">
        <title>Annotation of Pediculus humanus corporis strain USDA.</title>
        <authorList>
            <person name="Kirkness E."/>
            <person name="Hannick L."/>
            <person name="Hass B."/>
            <person name="Bruggner R."/>
            <person name="Lawson D."/>
            <person name="Bidwell S."/>
            <person name="Joardar V."/>
            <person name="Caler E."/>
            <person name="Walenz B."/>
            <person name="Inman J."/>
            <person name="Schobel S."/>
            <person name="Galinsky K."/>
            <person name="Amedeo P."/>
            <person name="Strausberg R."/>
        </authorList>
    </citation>
    <scope>NUCLEOTIDE SEQUENCE</scope>
    <source>
        <strain evidence="8">USDA</strain>
    </source>
</reference>
<protein>
    <submittedName>
        <fullName evidence="8 9">Sulfate transporter, putative</fullName>
    </submittedName>
</protein>
<organism>
    <name type="scientific">Pediculus humanus subsp. corporis</name>
    <name type="common">Body louse</name>
    <dbReference type="NCBI Taxonomy" id="121224"/>
    <lineage>
        <taxon>Eukaryota</taxon>
        <taxon>Metazoa</taxon>
        <taxon>Ecdysozoa</taxon>
        <taxon>Arthropoda</taxon>
        <taxon>Hexapoda</taxon>
        <taxon>Insecta</taxon>
        <taxon>Pterygota</taxon>
        <taxon>Neoptera</taxon>
        <taxon>Paraneoptera</taxon>
        <taxon>Psocodea</taxon>
        <taxon>Troctomorpha</taxon>
        <taxon>Phthiraptera</taxon>
        <taxon>Anoplura</taxon>
        <taxon>Pediculidae</taxon>
        <taxon>Pediculus</taxon>
    </lineage>
</organism>
<reference evidence="8" key="2">
    <citation type="submission" date="2007-04" db="EMBL/GenBank/DDBJ databases">
        <title>The genome of the human body louse.</title>
        <authorList>
            <consortium name="The Human Body Louse Genome Consortium"/>
            <person name="Kirkness E."/>
            <person name="Walenz B."/>
            <person name="Hass B."/>
            <person name="Bruggner R."/>
            <person name="Strausberg R."/>
        </authorList>
    </citation>
    <scope>NUCLEOTIDE SEQUENCE</scope>
    <source>
        <strain evidence="8">USDA</strain>
    </source>
</reference>
<dbReference type="FunCoup" id="E0VH05">
    <property type="interactions" value="3"/>
</dbReference>
<dbReference type="Proteomes" id="UP000009046">
    <property type="component" value="Unassembled WGS sequence"/>
</dbReference>
<feature type="transmembrane region" description="Helical" evidence="5">
    <location>
        <begin position="305"/>
        <end position="329"/>
    </location>
</feature>
<dbReference type="InterPro" id="IPR002645">
    <property type="entry name" value="STAS_dom"/>
</dbReference>
<dbReference type="eggNOG" id="KOG0236">
    <property type="taxonomic scope" value="Eukaryota"/>
</dbReference>
<evidence type="ECO:0000313" key="8">
    <source>
        <dbReference type="EMBL" id="EEB12661.1"/>
    </source>
</evidence>
<evidence type="ECO:0000256" key="4">
    <source>
        <dbReference type="ARBA" id="ARBA00023136"/>
    </source>
</evidence>
<keyword evidence="3 5" id="KW-1133">Transmembrane helix</keyword>
<dbReference type="EMBL" id="DS235156">
    <property type="protein sequence ID" value="EEB12661.1"/>
    <property type="molecule type" value="Genomic_DNA"/>
</dbReference>
<feature type="transmembrane region" description="Helical" evidence="5">
    <location>
        <begin position="402"/>
        <end position="422"/>
    </location>
</feature>
<dbReference type="GeneID" id="8240321"/>
<evidence type="ECO:0000259" key="7">
    <source>
        <dbReference type="Pfam" id="PF01740"/>
    </source>
</evidence>
<feature type="transmembrane region" description="Helical" evidence="5">
    <location>
        <begin position="142"/>
        <end position="163"/>
    </location>
</feature>
<dbReference type="CDD" id="cd07042">
    <property type="entry name" value="STAS_SulP_like_sulfate_transporter"/>
    <property type="match status" value="1"/>
</dbReference>
<dbReference type="CTD" id="8240321"/>